<protein>
    <recommendedName>
        <fullName evidence="4">DUF304 domain-containing protein</fullName>
    </recommendedName>
</protein>
<evidence type="ECO:0000313" key="3">
    <source>
        <dbReference type="Proteomes" id="UP000199230"/>
    </source>
</evidence>
<dbReference type="OrthoDB" id="1952566at2"/>
<dbReference type="RefSeq" id="WP_093310477.1">
    <property type="nucleotide sequence ID" value="NZ_FNPV01000001.1"/>
</dbReference>
<dbReference type="STRING" id="159292.SAMN05192546_101417"/>
<keyword evidence="1" id="KW-0812">Transmembrane</keyword>
<evidence type="ECO:0000256" key="1">
    <source>
        <dbReference type="SAM" id="Phobius"/>
    </source>
</evidence>
<feature type="transmembrane region" description="Helical" evidence="1">
    <location>
        <begin position="65"/>
        <end position="86"/>
    </location>
</feature>
<sequence>MDERKIVLKASIKGMMSMLIKFVSLLVVVMIVFFRVRQFQQSIMQEYSVGYISALTQILDTDMEIIELGMLLISYLVSLALLAAIIYSLYHLFSLLFGLSSITIIDFQQGRIVQKSLRFPFLRIEDENRFHQLIQIRIEQNLIDGILQGGTLYIEYLVESQLDSQLRVLLIPYVKDPDKVKRKLLSY</sequence>
<reference evidence="2 3" key="1">
    <citation type="submission" date="2016-10" db="EMBL/GenBank/DDBJ databases">
        <authorList>
            <person name="de Groot N.N."/>
        </authorList>
    </citation>
    <scope>NUCLEOTIDE SEQUENCE [LARGE SCALE GENOMIC DNA]</scope>
    <source>
        <strain evidence="2 3">APO</strain>
    </source>
</reference>
<organism evidence="2 3">
    <name type="scientific">Tindallia californiensis</name>
    <dbReference type="NCBI Taxonomy" id="159292"/>
    <lineage>
        <taxon>Bacteria</taxon>
        <taxon>Bacillati</taxon>
        <taxon>Bacillota</taxon>
        <taxon>Clostridia</taxon>
        <taxon>Peptostreptococcales</taxon>
        <taxon>Tindalliaceae</taxon>
        <taxon>Tindallia</taxon>
    </lineage>
</organism>
<dbReference type="AlphaFoldDB" id="A0A1H3J4S1"/>
<keyword evidence="1" id="KW-1133">Transmembrane helix</keyword>
<keyword evidence="3" id="KW-1185">Reference proteome</keyword>
<dbReference type="Proteomes" id="UP000199230">
    <property type="component" value="Unassembled WGS sequence"/>
</dbReference>
<evidence type="ECO:0000313" key="2">
    <source>
        <dbReference type="EMBL" id="SDY34902.1"/>
    </source>
</evidence>
<gene>
    <name evidence="2" type="ORF">SAMN05192546_101417</name>
</gene>
<proteinExistence type="predicted"/>
<feature type="transmembrane region" description="Helical" evidence="1">
    <location>
        <begin position="12"/>
        <end position="34"/>
    </location>
</feature>
<keyword evidence="1" id="KW-0472">Membrane</keyword>
<evidence type="ECO:0008006" key="4">
    <source>
        <dbReference type="Google" id="ProtNLM"/>
    </source>
</evidence>
<accession>A0A1H3J4S1</accession>
<name>A0A1H3J4S1_9FIRM</name>
<dbReference type="EMBL" id="FNPV01000001">
    <property type="protein sequence ID" value="SDY34902.1"/>
    <property type="molecule type" value="Genomic_DNA"/>
</dbReference>